<evidence type="ECO:0000256" key="1">
    <source>
        <dbReference type="ARBA" id="ARBA00022448"/>
    </source>
</evidence>
<dbReference type="PANTHER" id="PTHR48084:SF3">
    <property type="entry name" value="SUBUNIT OF PYRUVATE:FLAVODOXIN OXIDOREDUCTASE"/>
    <property type="match status" value="1"/>
</dbReference>
<sequence length="990" mass="108457">MRRAVGRRLAVLINAKSIPARAASTSNILDAALQASSQADGAQEDKFVASRGRHYMSGMEAIAKLPILMRDLDRARGLNTGGFISGYRGSPLGGYDQALRRVAGHLRSRRIEVVEGINEEIAATSDREVEGVFGIWYGKGPGVDRSGDAIKHANMAGSSGKGGVLCLAGDDHACKSSTLPHQSELNLRDMNVPTLVPGDVQELLELGVVGLELSRYSGCWVGMKVTSYSIDSSCTVDLDKLQLQVCLPTEEEFAMPEGGLNMRGGDDWNSQEMRMYKYKLPAVRAFARKNRLDKVVFGVGAGEQEQREGARRRLGIVSAGTTCHDVLECLEMIGIGNKDAVELGISVYKVALVWPLDEESLVEFARGCEEILVVEEKRALLELQATPPPSPHTPHAPPRAPYFCAGCPHNSSTVVPAGSMALGGIGCHTLALFMGRIQQFTQMGGEGATWIGTSKFVKTGHVFVNVGDGTYVHSAILSIRACVAANINITFKILHNGAVAMTGGQANDTGAFSHPPAMARQLRAEGVKEVSGVTAIIYDQECATEKRRKRKRSKVKEQEQRVYIHEEVCEGCGDCGVQSNCVAIVPKETALGRKRKDQIGLSQKNGSVVSVVKMFKGDERKDKNTFSCARPAQVDLVISMDVVTTLLPHNLECIGESTQIVCNLNKTMPGAFTRDRDLHFPMEEMLMKLEERVGSDRVHRCDMHRLSEEVLGDAVFANVVCLGGGSGRGKELLGVQAGKAGGTRRGVGGELEEEEEGGRVGGRTALEMSLDETVEDRSRRLRSYQDEALANKYQEGVREVRRREEELLGWLNGEEDVDVKVQKLSNTMARSYYKVLAIKDEFEVARLLLDGSLQREISKGMEGEYSLSFHLAPPALNWFSKRLLRSMSFLRNTVLDPFRLSADRKLNFKLLAHFEDDVALVLRVLSAARNTSWALPAYKLSVELLEIPNMIRGYGHVREEGAAKAAERRSELLARIDSIMERVTPVTPEK</sequence>
<dbReference type="KEGG" id="gtt:GUITHDRAFT_105097"/>
<dbReference type="Proteomes" id="UP000011087">
    <property type="component" value="Unassembled WGS sequence"/>
</dbReference>
<dbReference type="RefSeq" id="XP_005835995.1">
    <property type="nucleotide sequence ID" value="XM_005835938.1"/>
</dbReference>
<dbReference type="InterPro" id="IPR046667">
    <property type="entry name" value="DUF6537"/>
</dbReference>
<dbReference type="Gene3D" id="3.40.50.920">
    <property type="match status" value="1"/>
</dbReference>
<proteinExistence type="predicted"/>
<dbReference type="InterPro" id="IPR029061">
    <property type="entry name" value="THDP-binding"/>
</dbReference>
<keyword evidence="5" id="KW-0408">Iron</keyword>
<dbReference type="SUPFAM" id="SSF52922">
    <property type="entry name" value="TK C-terminal domain-like"/>
    <property type="match status" value="1"/>
</dbReference>
<gene>
    <name evidence="9" type="ORF">GUITHDRAFT_105097</name>
</gene>
<organism evidence="9">
    <name type="scientific">Guillardia theta (strain CCMP2712)</name>
    <name type="common">Cryptophyte</name>
    <dbReference type="NCBI Taxonomy" id="905079"/>
    <lineage>
        <taxon>Eukaryota</taxon>
        <taxon>Cryptophyceae</taxon>
        <taxon>Pyrenomonadales</taxon>
        <taxon>Geminigeraceae</taxon>
        <taxon>Guillardia</taxon>
    </lineage>
</organism>
<dbReference type="InterPro" id="IPR002869">
    <property type="entry name" value="Pyrv_flavodox_OxRed_cen"/>
</dbReference>
<reference evidence="10" key="3">
    <citation type="submission" date="2015-06" db="UniProtKB">
        <authorList>
            <consortium name="EnsemblProtists"/>
        </authorList>
    </citation>
    <scope>IDENTIFICATION</scope>
</reference>
<dbReference type="GeneID" id="17305768"/>
<keyword evidence="2" id="KW-0004">4Fe-4S</keyword>
<evidence type="ECO:0000313" key="11">
    <source>
        <dbReference type="Proteomes" id="UP000011087"/>
    </source>
</evidence>
<dbReference type="eggNOG" id="ENOG502RJDJ">
    <property type="taxonomic scope" value="Eukaryota"/>
</dbReference>
<dbReference type="Gene3D" id="3.40.50.970">
    <property type="match status" value="1"/>
</dbReference>
<dbReference type="SUPFAM" id="SSF52518">
    <property type="entry name" value="Thiamin diphosphate-binding fold (THDP-binding)"/>
    <property type="match status" value="2"/>
</dbReference>
<dbReference type="Gene3D" id="3.40.920.10">
    <property type="entry name" value="Pyruvate-ferredoxin oxidoreductase, PFOR, domain III"/>
    <property type="match status" value="1"/>
</dbReference>
<dbReference type="EnsemblProtists" id="EKX49015">
    <property type="protein sequence ID" value="EKX49015"/>
    <property type="gene ID" value="GUITHDRAFT_105097"/>
</dbReference>
<dbReference type="Pfam" id="PF02775">
    <property type="entry name" value="TPP_enzyme_C"/>
    <property type="match status" value="1"/>
</dbReference>
<reference evidence="9 11" key="1">
    <citation type="journal article" date="2012" name="Nature">
        <title>Algal genomes reveal evolutionary mosaicism and the fate of nucleomorphs.</title>
        <authorList>
            <consortium name="DOE Joint Genome Institute"/>
            <person name="Curtis B.A."/>
            <person name="Tanifuji G."/>
            <person name="Burki F."/>
            <person name="Gruber A."/>
            <person name="Irimia M."/>
            <person name="Maruyama S."/>
            <person name="Arias M.C."/>
            <person name="Ball S.G."/>
            <person name="Gile G.H."/>
            <person name="Hirakawa Y."/>
            <person name="Hopkins J.F."/>
            <person name="Kuo A."/>
            <person name="Rensing S.A."/>
            <person name="Schmutz J."/>
            <person name="Symeonidi A."/>
            <person name="Elias M."/>
            <person name="Eveleigh R.J."/>
            <person name="Herman E.K."/>
            <person name="Klute M.J."/>
            <person name="Nakayama T."/>
            <person name="Obornik M."/>
            <person name="Reyes-Prieto A."/>
            <person name="Armbrust E.V."/>
            <person name="Aves S.J."/>
            <person name="Beiko R.G."/>
            <person name="Coutinho P."/>
            <person name="Dacks J.B."/>
            <person name="Durnford D.G."/>
            <person name="Fast N.M."/>
            <person name="Green B.R."/>
            <person name="Grisdale C.J."/>
            <person name="Hempel F."/>
            <person name="Henrissat B."/>
            <person name="Hoppner M.P."/>
            <person name="Ishida K."/>
            <person name="Kim E."/>
            <person name="Koreny L."/>
            <person name="Kroth P.G."/>
            <person name="Liu Y."/>
            <person name="Malik S.B."/>
            <person name="Maier U.G."/>
            <person name="McRose D."/>
            <person name="Mock T."/>
            <person name="Neilson J.A."/>
            <person name="Onodera N.T."/>
            <person name="Poole A.M."/>
            <person name="Pritham E.J."/>
            <person name="Richards T.A."/>
            <person name="Rocap G."/>
            <person name="Roy S.W."/>
            <person name="Sarai C."/>
            <person name="Schaack S."/>
            <person name="Shirato S."/>
            <person name="Slamovits C.H."/>
            <person name="Spencer D.F."/>
            <person name="Suzuki S."/>
            <person name="Worden A.Z."/>
            <person name="Zauner S."/>
            <person name="Barry K."/>
            <person name="Bell C."/>
            <person name="Bharti A.K."/>
            <person name="Crow J.A."/>
            <person name="Grimwood J."/>
            <person name="Kramer R."/>
            <person name="Lindquist E."/>
            <person name="Lucas S."/>
            <person name="Salamov A."/>
            <person name="McFadden G.I."/>
            <person name="Lane C.E."/>
            <person name="Keeling P.J."/>
            <person name="Gray M.W."/>
            <person name="Grigoriev I.V."/>
            <person name="Archibald J.M."/>
        </authorList>
    </citation>
    <scope>NUCLEOTIDE SEQUENCE</scope>
    <source>
        <strain evidence="9 11">CCMP2712</strain>
    </source>
</reference>
<protein>
    <submittedName>
        <fullName evidence="9 10">Uncharacterized protein</fullName>
    </submittedName>
</protein>
<evidence type="ECO:0000313" key="10">
    <source>
        <dbReference type="EnsemblProtists" id="EKX49015"/>
    </source>
</evidence>
<reference evidence="11" key="2">
    <citation type="submission" date="2012-11" db="EMBL/GenBank/DDBJ databases">
        <authorList>
            <person name="Kuo A."/>
            <person name="Curtis B.A."/>
            <person name="Tanifuji G."/>
            <person name="Burki F."/>
            <person name="Gruber A."/>
            <person name="Irimia M."/>
            <person name="Maruyama S."/>
            <person name="Arias M.C."/>
            <person name="Ball S.G."/>
            <person name="Gile G.H."/>
            <person name="Hirakawa Y."/>
            <person name="Hopkins J.F."/>
            <person name="Rensing S.A."/>
            <person name="Schmutz J."/>
            <person name="Symeonidi A."/>
            <person name="Elias M."/>
            <person name="Eveleigh R.J."/>
            <person name="Herman E.K."/>
            <person name="Klute M.J."/>
            <person name="Nakayama T."/>
            <person name="Obornik M."/>
            <person name="Reyes-Prieto A."/>
            <person name="Armbrust E.V."/>
            <person name="Aves S.J."/>
            <person name="Beiko R.G."/>
            <person name="Coutinho P."/>
            <person name="Dacks J.B."/>
            <person name="Durnford D.G."/>
            <person name="Fast N.M."/>
            <person name="Green B.R."/>
            <person name="Grisdale C."/>
            <person name="Hempe F."/>
            <person name="Henrissat B."/>
            <person name="Hoppner M.P."/>
            <person name="Ishida K.-I."/>
            <person name="Kim E."/>
            <person name="Koreny L."/>
            <person name="Kroth P.G."/>
            <person name="Liu Y."/>
            <person name="Malik S.-B."/>
            <person name="Maier U.G."/>
            <person name="McRose D."/>
            <person name="Mock T."/>
            <person name="Neilson J.A."/>
            <person name="Onodera N.T."/>
            <person name="Poole A.M."/>
            <person name="Pritham E.J."/>
            <person name="Richards T.A."/>
            <person name="Rocap G."/>
            <person name="Roy S.W."/>
            <person name="Sarai C."/>
            <person name="Schaack S."/>
            <person name="Shirato S."/>
            <person name="Slamovits C.H."/>
            <person name="Spencer D.F."/>
            <person name="Suzuki S."/>
            <person name="Worden A.Z."/>
            <person name="Zauner S."/>
            <person name="Barry K."/>
            <person name="Bell C."/>
            <person name="Bharti A.K."/>
            <person name="Crow J.A."/>
            <person name="Grimwood J."/>
            <person name="Kramer R."/>
            <person name="Lindquist E."/>
            <person name="Lucas S."/>
            <person name="Salamov A."/>
            <person name="McFadden G.I."/>
            <person name="Lane C.E."/>
            <person name="Keeling P.J."/>
            <person name="Gray M.W."/>
            <person name="Grigoriev I.V."/>
            <person name="Archibald J.M."/>
        </authorList>
    </citation>
    <scope>NUCLEOTIDE SEQUENCE</scope>
    <source>
        <strain evidence="11">CCMP2712</strain>
    </source>
</reference>
<dbReference type="InterPro" id="IPR009014">
    <property type="entry name" value="Transketo_C/PFOR_II"/>
</dbReference>
<keyword evidence="1" id="KW-0813">Transport</keyword>
<keyword evidence="2" id="KW-0479">Metal-binding</keyword>
<evidence type="ECO:0000256" key="3">
    <source>
        <dbReference type="ARBA" id="ARBA00022982"/>
    </source>
</evidence>
<name>L1JLL7_GUITC</name>
<dbReference type="OrthoDB" id="10546707at2759"/>
<dbReference type="InterPro" id="IPR002880">
    <property type="entry name" value="Pyrv_Fd/Flavodoxin_OxRdtase_N"/>
</dbReference>
<evidence type="ECO:0000259" key="7">
    <source>
        <dbReference type="Pfam" id="PF02775"/>
    </source>
</evidence>
<dbReference type="HOGENOM" id="CLU_009166_1_0_1"/>
<feature type="domain" description="Thiamine pyrophosphate enzyme TPP-binding" evidence="7">
    <location>
        <begin position="425"/>
        <end position="535"/>
    </location>
</feature>
<dbReference type="AlphaFoldDB" id="L1JLL7"/>
<keyword evidence="3" id="KW-0249">Electron transport</keyword>
<dbReference type="PANTHER" id="PTHR48084">
    <property type="entry name" value="2-OXOGLUTARATE OXIDOREDUCTASE SUBUNIT KORB-RELATED"/>
    <property type="match status" value="1"/>
</dbReference>
<dbReference type="Pfam" id="PF20169">
    <property type="entry name" value="DUF6537"/>
    <property type="match status" value="1"/>
</dbReference>
<evidence type="ECO:0000256" key="6">
    <source>
        <dbReference type="ARBA" id="ARBA00023014"/>
    </source>
</evidence>
<evidence type="ECO:0000313" key="9">
    <source>
        <dbReference type="EMBL" id="EKX49015.1"/>
    </source>
</evidence>
<dbReference type="CDD" id="cd07034">
    <property type="entry name" value="TPP_PYR_PFOR_IOR-alpha_like"/>
    <property type="match status" value="1"/>
</dbReference>
<feature type="domain" description="DUF6537" evidence="8">
    <location>
        <begin position="770"/>
        <end position="970"/>
    </location>
</feature>
<dbReference type="GO" id="GO:0030976">
    <property type="term" value="F:thiamine pyrophosphate binding"/>
    <property type="evidence" value="ECO:0007669"/>
    <property type="project" value="InterPro"/>
</dbReference>
<dbReference type="OMA" id="VGCHYMA"/>
<evidence type="ECO:0000256" key="4">
    <source>
        <dbReference type="ARBA" id="ARBA00023002"/>
    </source>
</evidence>
<accession>L1JLL7</accession>
<dbReference type="PaxDb" id="55529-EKX49015"/>
<keyword evidence="4" id="KW-0560">Oxidoreductase</keyword>
<evidence type="ECO:0000256" key="2">
    <source>
        <dbReference type="ARBA" id="ARBA00022485"/>
    </source>
</evidence>
<keyword evidence="11" id="KW-1185">Reference proteome</keyword>
<keyword evidence="6" id="KW-0411">Iron-sulfur</keyword>
<dbReference type="EMBL" id="JH992983">
    <property type="protein sequence ID" value="EKX49015.1"/>
    <property type="molecule type" value="Genomic_DNA"/>
</dbReference>
<dbReference type="InterPro" id="IPR011766">
    <property type="entry name" value="TPP_enzyme_TPP-bd"/>
</dbReference>
<dbReference type="GO" id="GO:0045333">
    <property type="term" value="P:cellular respiration"/>
    <property type="evidence" value="ECO:0007669"/>
    <property type="project" value="UniProtKB-ARBA"/>
</dbReference>
<dbReference type="GO" id="GO:0051539">
    <property type="term" value="F:4 iron, 4 sulfur cluster binding"/>
    <property type="evidence" value="ECO:0007669"/>
    <property type="project" value="UniProtKB-KW"/>
</dbReference>
<evidence type="ECO:0000256" key="5">
    <source>
        <dbReference type="ARBA" id="ARBA00023004"/>
    </source>
</evidence>
<evidence type="ECO:0000259" key="8">
    <source>
        <dbReference type="Pfam" id="PF20169"/>
    </source>
</evidence>
<dbReference type="GO" id="GO:0016625">
    <property type="term" value="F:oxidoreductase activity, acting on the aldehyde or oxo group of donors, iron-sulfur protein as acceptor"/>
    <property type="evidence" value="ECO:0007669"/>
    <property type="project" value="UniProtKB-ARBA"/>
</dbReference>
<dbReference type="InterPro" id="IPR051457">
    <property type="entry name" value="2-oxoacid:Fd_oxidoreductase"/>
</dbReference>